<protein>
    <submittedName>
        <fullName evidence="3">Uncharacterized protein</fullName>
    </submittedName>
</protein>
<accession>A0A5C5ZHB2</accession>
<proteinExistence type="predicted"/>
<feature type="region of interest" description="Disordered" evidence="1">
    <location>
        <begin position="1"/>
        <end position="22"/>
    </location>
</feature>
<feature type="transmembrane region" description="Helical" evidence="2">
    <location>
        <begin position="31"/>
        <end position="50"/>
    </location>
</feature>
<keyword evidence="2" id="KW-1133">Transmembrane helix</keyword>
<dbReference type="RefSeq" id="WP_146402878.1">
    <property type="nucleotide sequence ID" value="NZ_SJPQ01000004.1"/>
</dbReference>
<organism evidence="3 4">
    <name type="scientific">Pseudobythopirellula maris</name>
    <dbReference type="NCBI Taxonomy" id="2527991"/>
    <lineage>
        <taxon>Bacteria</taxon>
        <taxon>Pseudomonadati</taxon>
        <taxon>Planctomycetota</taxon>
        <taxon>Planctomycetia</taxon>
        <taxon>Pirellulales</taxon>
        <taxon>Lacipirellulaceae</taxon>
        <taxon>Pseudobythopirellula</taxon>
    </lineage>
</organism>
<name>A0A5C5ZHB2_9BACT</name>
<comment type="caution">
    <text evidence="3">The sequence shown here is derived from an EMBL/GenBank/DDBJ whole genome shotgun (WGS) entry which is preliminary data.</text>
</comment>
<evidence type="ECO:0000313" key="4">
    <source>
        <dbReference type="Proteomes" id="UP000315440"/>
    </source>
</evidence>
<feature type="compositionally biased region" description="Basic and acidic residues" evidence="1">
    <location>
        <begin position="13"/>
        <end position="22"/>
    </location>
</feature>
<dbReference type="EMBL" id="SJPQ01000004">
    <property type="protein sequence ID" value="TWT86799.1"/>
    <property type="molecule type" value="Genomic_DNA"/>
</dbReference>
<keyword evidence="2" id="KW-0472">Membrane</keyword>
<dbReference type="OrthoDB" id="276990at2"/>
<dbReference type="AlphaFoldDB" id="A0A5C5ZHB2"/>
<evidence type="ECO:0000313" key="3">
    <source>
        <dbReference type="EMBL" id="TWT86799.1"/>
    </source>
</evidence>
<gene>
    <name evidence="3" type="ORF">Mal64_36290</name>
</gene>
<feature type="region of interest" description="Disordered" evidence="1">
    <location>
        <begin position="212"/>
        <end position="241"/>
    </location>
</feature>
<sequence>MAKKNRNAPHAGAPHDPKESPNKKSADGLSLWLRVLLSLLIVWHLFVVFISPFSVSPSSDLAATLAQTPLVRWYSDPLYLNNGYHFFGPEPPVNHLVWYRVLDDAGETVTEGEFPNLKQQWPRLLYHRHMMLADQAAIPPGPQDFNERLRLSLRSYAKRILRVHGGSQVRVAYVRHDPLLPEHVREGADAYAESTYQIVFELTEYASDLDEPLFEPDDARAPEPLPPGALPAGDQTIGGAR</sequence>
<reference evidence="3 4" key="1">
    <citation type="submission" date="2019-02" db="EMBL/GenBank/DDBJ databases">
        <title>Deep-cultivation of Planctomycetes and their phenomic and genomic characterization uncovers novel biology.</title>
        <authorList>
            <person name="Wiegand S."/>
            <person name="Jogler M."/>
            <person name="Boedeker C."/>
            <person name="Pinto D."/>
            <person name="Vollmers J."/>
            <person name="Rivas-Marin E."/>
            <person name="Kohn T."/>
            <person name="Peeters S.H."/>
            <person name="Heuer A."/>
            <person name="Rast P."/>
            <person name="Oberbeckmann S."/>
            <person name="Bunk B."/>
            <person name="Jeske O."/>
            <person name="Meyerdierks A."/>
            <person name="Storesund J.E."/>
            <person name="Kallscheuer N."/>
            <person name="Luecker S."/>
            <person name="Lage O.M."/>
            <person name="Pohl T."/>
            <person name="Merkel B.J."/>
            <person name="Hornburger P."/>
            <person name="Mueller R.-W."/>
            <person name="Bruemmer F."/>
            <person name="Labrenz M."/>
            <person name="Spormann A.M."/>
            <person name="Op Den Camp H."/>
            <person name="Overmann J."/>
            <person name="Amann R."/>
            <person name="Jetten M.S.M."/>
            <person name="Mascher T."/>
            <person name="Medema M.H."/>
            <person name="Devos D.P."/>
            <person name="Kaster A.-K."/>
            <person name="Ovreas L."/>
            <person name="Rohde M."/>
            <person name="Galperin M.Y."/>
            <person name="Jogler C."/>
        </authorList>
    </citation>
    <scope>NUCLEOTIDE SEQUENCE [LARGE SCALE GENOMIC DNA]</scope>
    <source>
        <strain evidence="3 4">Mal64</strain>
    </source>
</reference>
<evidence type="ECO:0000256" key="2">
    <source>
        <dbReference type="SAM" id="Phobius"/>
    </source>
</evidence>
<keyword evidence="4" id="KW-1185">Reference proteome</keyword>
<keyword evidence="2" id="KW-0812">Transmembrane</keyword>
<evidence type="ECO:0000256" key="1">
    <source>
        <dbReference type="SAM" id="MobiDB-lite"/>
    </source>
</evidence>
<dbReference type="Proteomes" id="UP000315440">
    <property type="component" value="Unassembled WGS sequence"/>
</dbReference>